<evidence type="ECO:0000313" key="8">
    <source>
        <dbReference type="EMBL" id="KAI5078683.1"/>
    </source>
</evidence>
<reference evidence="8" key="1">
    <citation type="submission" date="2021-01" db="EMBL/GenBank/DDBJ databases">
        <title>Adiantum capillus-veneris genome.</title>
        <authorList>
            <person name="Fang Y."/>
            <person name="Liao Q."/>
        </authorList>
    </citation>
    <scope>NUCLEOTIDE SEQUENCE</scope>
    <source>
        <strain evidence="8">H3</strain>
        <tissue evidence="8">Leaf</tissue>
    </source>
</reference>
<evidence type="ECO:0000259" key="7">
    <source>
        <dbReference type="PROSITE" id="PS51387"/>
    </source>
</evidence>
<dbReference type="PROSITE" id="PS51387">
    <property type="entry name" value="FAD_PCMH"/>
    <property type="match status" value="1"/>
</dbReference>
<dbReference type="AlphaFoldDB" id="A0A9D4ZK81"/>
<dbReference type="GO" id="GO:0071949">
    <property type="term" value="F:FAD binding"/>
    <property type="evidence" value="ECO:0007669"/>
    <property type="project" value="InterPro"/>
</dbReference>
<keyword evidence="5" id="KW-0274">FAD</keyword>
<dbReference type="InterPro" id="IPR016170">
    <property type="entry name" value="Cytok_DH_C_sf"/>
</dbReference>
<feature type="domain" description="FAD-binding PCMH-type" evidence="7">
    <location>
        <begin position="41"/>
        <end position="215"/>
    </location>
</feature>
<dbReference type="InterPro" id="IPR015345">
    <property type="entry name" value="Cytokinin_DH_FAD/cytokin-bd"/>
</dbReference>
<dbReference type="Gene3D" id="3.30.43.10">
    <property type="entry name" value="Uridine Diphospho-n-acetylenolpyruvylglucosamine Reductase, domain 2"/>
    <property type="match status" value="1"/>
</dbReference>
<keyword evidence="4" id="KW-0285">Flavoprotein</keyword>
<evidence type="ECO:0000256" key="6">
    <source>
        <dbReference type="ARBA" id="ARBA00023002"/>
    </source>
</evidence>
<comment type="caution">
    <text evidence="8">The sequence shown here is derived from an EMBL/GenBank/DDBJ whole genome shotgun (WGS) entry which is preliminary data.</text>
</comment>
<dbReference type="InterPro" id="IPR016164">
    <property type="entry name" value="FAD-linked_Oxase-like_C"/>
</dbReference>
<dbReference type="InterPro" id="IPR036318">
    <property type="entry name" value="FAD-bd_PCMH-like_sf"/>
</dbReference>
<dbReference type="SUPFAM" id="SSF55103">
    <property type="entry name" value="FAD-linked oxidases, C-terminal domain"/>
    <property type="match status" value="1"/>
</dbReference>
<dbReference type="GO" id="GO:0019139">
    <property type="term" value="F:cytokinin dehydrogenase activity"/>
    <property type="evidence" value="ECO:0007669"/>
    <property type="project" value="UniProtKB-EC"/>
</dbReference>
<dbReference type="InterPro" id="IPR016167">
    <property type="entry name" value="FAD-bd_PCMH_sub1"/>
</dbReference>
<dbReference type="Pfam" id="PF01565">
    <property type="entry name" value="FAD_binding_4"/>
    <property type="match status" value="1"/>
</dbReference>
<accession>A0A9D4ZK81</accession>
<dbReference type="Gene3D" id="3.30.465.10">
    <property type="match status" value="1"/>
</dbReference>
<dbReference type="InterPro" id="IPR016166">
    <property type="entry name" value="FAD-bd_PCMH"/>
</dbReference>
<proteinExistence type="inferred from homology"/>
<evidence type="ECO:0000256" key="3">
    <source>
        <dbReference type="ARBA" id="ARBA00011928"/>
    </source>
</evidence>
<dbReference type="Gene3D" id="3.40.462.10">
    <property type="entry name" value="FAD-linked oxidases, C-terminal domain"/>
    <property type="match status" value="1"/>
</dbReference>
<gene>
    <name evidence="8" type="ORF">GOP47_0006354</name>
</gene>
<organism evidence="8 9">
    <name type="scientific">Adiantum capillus-veneris</name>
    <name type="common">Maidenhair fern</name>
    <dbReference type="NCBI Taxonomy" id="13818"/>
    <lineage>
        <taxon>Eukaryota</taxon>
        <taxon>Viridiplantae</taxon>
        <taxon>Streptophyta</taxon>
        <taxon>Embryophyta</taxon>
        <taxon>Tracheophyta</taxon>
        <taxon>Polypodiopsida</taxon>
        <taxon>Polypodiidae</taxon>
        <taxon>Polypodiales</taxon>
        <taxon>Pteridineae</taxon>
        <taxon>Pteridaceae</taxon>
        <taxon>Vittarioideae</taxon>
        <taxon>Adiantum</taxon>
    </lineage>
</organism>
<comment type="cofactor">
    <cofactor evidence="1">
        <name>FAD</name>
        <dbReference type="ChEBI" id="CHEBI:57692"/>
    </cofactor>
</comment>
<dbReference type="SUPFAM" id="SSF56176">
    <property type="entry name" value="FAD-binding/transporter-associated domain-like"/>
    <property type="match status" value="1"/>
</dbReference>
<comment type="similarity">
    <text evidence="2">Belongs to the oxygen-dependent FAD-linked oxidoreductase family.</text>
</comment>
<evidence type="ECO:0000256" key="4">
    <source>
        <dbReference type="ARBA" id="ARBA00022630"/>
    </source>
</evidence>
<protein>
    <recommendedName>
        <fullName evidence="3">cytokinin dehydrogenase</fullName>
        <ecNumber evidence="3">1.5.99.12</ecNumber>
    </recommendedName>
</protein>
<dbReference type="OrthoDB" id="415825at2759"/>
<dbReference type="Proteomes" id="UP000886520">
    <property type="component" value="Chromosome 6"/>
</dbReference>
<keyword evidence="9" id="KW-1185">Reference proteome</keyword>
<dbReference type="Pfam" id="PF09265">
    <property type="entry name" value="Cytokin-bind"/>
    <property type="match status" value="1"/>
</dbReference>
<dbReference type="PANTHER" id="PTHR13878:SF53">
    <property type="entry name" value="CYTOKININ DEHYDROGENASE 6"/>
    <property type="match status" value="1"/>
</dbReference>
<evidence type="ECO:0000313" key="9">
    <source>
        <dbReference type="Proteomes" id="UP000886520"/>
    </source>
</evidence>
<dbReference type="InterPro" id="IPR050432">
    <property type="entry name" value="FAD-linked_Oxidoreductases_BP"/>
</dbReference>
<name>A0A9D4ZK81_ADICA</name>
<dbReference type="EC" id="1.5.99.12" evidence="3"/>
<dbReference type="PANTHER" id="PTHR13878">
    <property type="entry name" value="GULONOLACTONE OXIDASE"/>
    <property type="match status" value="1"/>
</dbReference>
<dbReference type="InterPro" id="IPR006094">
    <property type="entry name" value="Oxid_FAD_bind_N"/>
</dbReference>
<evidence type="ECO:0000256" key="2">
    <source>
        <dbReference type="ARBA" id="ARBA00005466"/>
    </source>
</evidence>
<sequence length="494" mass="54642">MDSIILPSMDNNKLPLSNLHIQGSISLSNLALASSDFGNFIHRSPQAFIQPASVDELAATIHYAEASSSGLTVAARGNGHSISGQAQACDGLVIDMRSLRGIEVCLGEVSYVEACGGELWIDVLKACLREGYAPPSWPDYLYITVGGTLQNAGVGGQTFKYGPVISNVLQLEVVTGRGEFCTCSPTSNKELFFAMLGGLGQFGIVTKARILLVRAPEKVRWIRMVYDDVGKFTRDQELLINLHVDNAEEGFDYVEGFVVCNTDDPVNGWGQVPFTSAEMQRFDVLASLPPRTTNPFLYCLEVAKHYPSSLHAQSRHSMDEVVEALQRKLGYIPELTFNRDVAYLEFLNRVHAQEQMLRELGMWQAPHPWLCLFVPKSDILALHKVMFLQTNLTNGVGGPMHMYPMLKIKWISHASVVTPEAEVFYLVSLLRFNFPPPRGPKAERLLLENNNILGLLQRANISFKTFDPLAILAPGQSIFARQNSHCLKALSSVT</sequence>
<keyword evidence="6" id="KW-0560">Oxidoreductase</keyword>
<dbReference type="GO" id="GO:0009690">
    <property type="term" value="P:cytokinin metabolic process"/>
    <property type="evidence" value="ECO:0007669"/>
    <property type="project" value="InterPro"/>
</dbReference>
<dbReference type="InterPro" id="IPR016169">
    <property type="entry name" value="FAD-bd_PCMH_sub2"/>
</dbReference>
<evidence type="ECO:0000256" key="1">
    <source>
        <dbReference type="ARBA" id="ARBA00001974"/>
    </source>
</evidence>
<dbReference type="EMBL" id="JABFUD020000006">
    <property type="protein sequence ID" value="KAI5078683.1"/>
    <property type="molecule type" value="Genomic_DNA"/>
</dbReference>
<evidence type="ECO:0000256" key="5">
    <source>
        <dbReference type="ARBA" id="ARBA00022827"/>
    </source>
</evidence>